<reference evidence="7" key="2">
    <citation type="submission" date="2025-08" db="UniProtKB">
        <authorList>
            <consortium name="Ensembl"/>
        </authorList>
    </citation>
    <scope>IDENTIFICATION</scope>
</reference>
<proteinExistence type="predicted"/>
<dbReference type="InterPro" id="IPR011107">
    <property type="entry name" value="PPI_Ypi1"/>
</dbReference>
<feature type="region of interest" description="Disordered" evidence="6">
    <location>
        <begin position="34"/>
        <end position="89"/>
    </location>
</feature>
<evidence type="ECO:0000256" key="6">
    <source>
        <dbReference type="SAM" id="MobiDB-lite"/>
    </source>
</evidence>
<dbReference type="GO" id="GO:0005634">
    <property type="term" value="C:nucleus"/>
    <property type="evidence" value="ECO:0007669"/>
    <property type="project" value="TreeGrafter"/>
</dbReference>
<organism evidence="7 8">
    <name type="scientific">Peromyscus maniculatus bairdii</name>
    <name type="common">Prairie deer mouse</name>
    <dbReference type="NCBI Taxonomy" id="230844"/>
    <lineage>
        <taxon>Eukaryota</taxon>
        <taxon>Metazoa</taxon>
        <taxon>Chordata</taxon>
        <taxon>Craniata</taxon>
        <taxon>Vertebrata</taxon>
        <taxon>Euteleostomi</taxon>
        <taxon>Mammalia</taxon>
        <taxon>Eutheria</taxon>
        <taxon>Euarchontoglires</taxon>
        <taxon>Glires</taxon>
        <taxon>Rodentia</taxon>
        <taxon>Myomorpha</taxon>
        <taxon>Muroidea</taxon>
        <taxon>Cricetidae</taxon>
        <taxon>Neotominae</taxon>
        <taxon>Peromyscus</taxon>
    </lineage>
</organism>
<sequence length="89" mass="9885">MKFRFLVEWSSDTVDNEHLGRRSSKCCVYEKPRAFGESSSESENEDDDNGDVLCGQGHQKGRRRVLSSTVASTSSPKPKDPSESLPSPH</sequence>
<reference evidence="7 8" key="1">
    <citation type="submission" date="2018-10" db="EMBL/GenBank/DDBJ databases">
        <title>Improved assembly of the deer mouse Peromyscus maniculatus genome.</title>
        <authorList>
            <person name="Lassance J.-M."/>
            <person name="Hoekstra H.E."/>
        </authorList>
    </citation>
    <scope>NUCLEOTIDE SEQUENCE [LARGE SCALE GENOMIC DNA]</scope>
</reference>
<comment type="function">
    <text evidence="5">Atypical E3 ubiquitin-protein ligase which ubiquitinates TLR2 at 'Lys-754' leading to its degradation by the proteasome. Plays a role in regulating inflammatory cytokine release and gram-positive bacterial clearance by functioning, in part, through the ubiquitination and degradation of TLR2. Inhibitor of protein phosphatase 1.</text>
</comment>
<dbReference type="Ensembl" id="ENSPEMT00000032784.2">
    <property type="protein sequence ID" value="ENSPEMP00000028363.2"/>
    <property type="gene ID" value="ENSPEMG00000023915.2"/>
</dbReference>
<dbReference type="GO" id="GO:0008157">
    <property type="term" value="F:protein phosphatase 1 binding"/>
    <property type="evidence" value="ECO:0007669"/>
    <property type="project" value="TreeGrafter"/>
</dbReference>
<dbReference type="GeneTree" id="ENSGT00970000194763"/>
<evidence type="ECO:0000313" key="7">
    <source>
        <dbReference type="Ensembl" id="ENSPEMP00000028363.2"/>
    </source>
</evidence>
<evidence type="ECO:0000313" key="8">
    <source>
        <dbReference type="Proteomes" id="UP000694547"/>
    </source>
</evidence>
<dbReference type="AlphaFoldDB" id="A0A8C8UAZ2"/>
<protein>
    <recommendedName>
        <fullName evidence="2">E3 ubiquitin-protein ligase PPP1R11</fullName>
    </recommendedName>
    <alternativeName>
        <fullName evidence="4">Protein phosphatase 1 regulatory subunit 11</fullName>
    </alternativeName>
</protein>
<accession>A0A8C8UAZ2</accession>
<evidence type="ECO:0000256" key="2">
    <source>
        <dbReference type="ARBA" id="ARBA00021994"/>
    </source>
</evidence>
<keyword evidence="3" id="KW-0650">Protein phosphatase inhibitor</keyword>
<keyword evidence="8" id="KW-1185">Reference proteome</keyword>
<evidence type="ECO:0000256" key="3">
    <source>
        <dbReference type="ARBA" id="ARBA00023272"/>
    </source>
</evidence>
<reference evidence="7" key="3">
    <citation type="submission" date="2025-09" db="UniProtKB">
        <authorList>
            <consortium name="Ensembl"/>
        </authorList>
    </citation>
    <scope>IDENTIFICATION</scope>
</reference>
<dbReference type="PANTHER" id="PTHR20835">
    <property type="entry name" value="E3 UBIQUITIN-PROTEIN LIGASE PPP1R11-RELATED"/>
    <property type="match status" value="1"/>
</dbReference>
<comment type="subunit">
    <text evidence="1">Interacts with TLR2 and UBE2D2.</text>
</comment>
<dbReference type="PANTHER" id="PTHR20835:SF0">
    <property type="entry name" value="E3 UBIQUITIN-PROTEIN LIGASE PPP1R11"/>
    <property type="match status" value="1"/>
</dbReference>
<feature type="compositionally biased region" description="Polar residues" evidence="6">
    <location>
        <begin position="66"/>
        <end position="76"/>
    </location>
</feature>
<evidence type="ECO:0000256" key="5">
    <source>
        <dbReference type="ARBA" id="ARBA00046184"/>
    </source>
</evidence>
<dbReference type="GO" id="GO:0004865">
    <property type="term" value="F:protein serine/threonine phosphatase inhibitor activity"/>
    <property type="evidence" value="ECO:0007669"/>
    <property type="project" value="InterPro"/>
</dbReference>
<dbReference type="Proteomes" id="UP000694547">
    <property type="component" value="Chromosome X"/>
</dbReference>
<evidence type="ECO:0000256" key="1">
    <source>
        <dbReference type="ARBA" id="ARBA00011596"/>
    </source>
</evidence>
<dbReference type="Pfam" id="PF07491">
    <property type="entry name" value="PPI_Ypi1"/>
    <property type="match status" value="1"/>
</dbReference>
<name>A0A8C8UAZ2_PERMB</name>
<evidence type="ECO:0000256" key="4">
    <source>
        <dbReference type="ARBA" id="ARBA00031039"/>
    </source>
</evidence>
<feature type="compositionally biased region" description="Acidic residues" evidence="6">
    <location>
        <begin position="40"/>
        <end position="50"/>
    </location>
</feature>